<gene>
    <name evidence="4" type="ORF">DPMN_137633</name>
</gene>
<accession>A0A9D4JJ08</accession>
<proteinExistence type="inferred from homology"/>
<evidence type="ECO:0000259" key="3">
    <source>
        <dbReference type="Pfam" id="PF20266"/>
    </source>
</evidence>
<dbReference type="InterPro" id="IPR046903">
    <property type="entry name" value="Mab-21-like_nuc_Trfase"/>
</dbReference>
<organism evidence="4 5">
    <name type="scientific">Dreissena polymorpha</name>
    <name type="common">Zebra mussel</name>
    <name type="synonym">Mytilus polymorpha</name>
    <dbReference type="NCBI Taxonomy" id="45954"/>
    <lineage>
        <taxon>Eukaryota</taxon>
        <taxon>Metazoa</taxon>
        <taxon>Spiralia</taxon>
        <taxon>Lophotrochozoa</taxon>
        <taxon>Mollusca</taxon>
        <taxon>Bivalvia</taxon>
        <taxon>Autobranchia</taxon>
        <taxon>Heteroconchia</taxon>
        <taxon>Euheterodonta</taxon>
        <taxon>Imparidentia</taxon>
        <taxon>Neoheterodontei</taxon>
        <taxon>Myida</taxon>
        <taxon>Dreissenoidea</taxon>
        <taxon>Dreissenidae</taxon>
        <taxon>Dreissena</taxon>
    </lineage>
</organism>
<reference evidence="4" key="2">
    <citation type="submission" date="2020-11" db="EMBL/GenBank/DDBJ databases">
        <authorList>
            <person name="McCartney M.A."/>
            <person name="Auch B."/>
            <person name="Kono T."/>
            <person name="Mallez S."/>
            <person name="Becker A."/>
            <person name="Gohl D.M."/>
            <person name="Silverstein K.A.T."/>
            <person name="Koren S."/>
            <person name="Bechman K.B."/>
            <person name="Herman A."/>
            <person name="Abrahante J.E."/>
            <person name="Garbe J."/>
        </authorList>
    </citation>
    <scope>NUCLEOTIDE SEQUENCE</scope>
    <source>
        <strain evidence="4">Duluth1</strain>
        <tissue evidence="4">Whole animal</tissue>
    </source>
</reference>
<dbReference type="InterPro" id="IPR024810">
    <property type="entry name" value="MAB21L/cGLR"/>
</dbReference>
<dbReference type="SMART" id="SM01265">
    <property type="entry name" value="Mab-21"/>
    <property type="match status" value="1"/>
</dbReference>
<sequence length="431" mass="49577">MTRLGYGEQIRRWRVEKYKVFDSSMNSQLSNVPLITAGSKAEGLTCFYESDRDFLFVLERILCVEAGINLHTISDGICVFRMDTSAYSGHCRLLLERQARTHSKVIHNALCDNGQGDILLSSSLFLDEMSAYPSTDSALVRHERAGPSLPTSIGRELHSDRVCALRCHCPSILKRWASRSRHWPSPVLVQKVVSLGAYVTAVGFKESEYKHMEWRIGFNTGESELVNNLSETQAKVYVMLKMIVKDVLRPSKKEITSYVMKNIVFWQAERNPQNMFYAQSFLHWLHDGLKALRTAIVTQQLSYYMIPERNLMAASGLTYRQQSHWIEVITDMMAEGPRVILRLPKIRMAIVASPEPMLWYSMKRMELEMLELEYMNRMTTCLVNGVVEMTDAILQEIGRRHVEVLMEIDQRMTEEGCAVNDLTDIEERMLK</sequence>
<protein>
    <submittedName>
        <fullName evidence="4">Uncharacterized protein</fullName>
    </submittedName>
</protein>
<feature type="domain" description="Mab-21-like HhH/H2TH-like" evidence="3">
    <location>
        <begin position="235"/>
        <end position="314"/>
    </location>
</feature>
<dbReference type="PANTHER" id="PTHR10656">
    <property type="entry name" value="CELL FATE DETERMINING PROTEIN MAB21-RELATED"/>
    <property type="match status" value="1"/>
</dbReference>
<name>A0A9D4JJ08_DREPO</name>
<dbReference type="Pfam" id="PF20266">
    <property type="entry name" value="Mab-21_C"/>
    <property type="match status" value="1"/>
</dbReference>
<evidence type="ECO:0000256" key="1">
    <source>
        <dbReference type="ARBA" id="ARBA00008307"/>
    </source>
</evidence>
<evidence type="ECO:0000313" key="4">
    <source>
        <dbReference type="EMBL" id="KAH3809272.1"/>
    </source>
</evidence>
<comment type="similarity">
    <text evidence="1">Belongs to the mab-21 family.</text>
</comment>
<reference evidence="4" key="1">
    <citation type="journal article" date="2019" name="bioRxiv">
        <title>The Genome of the Zebra Mussel, Dreissena polymorpha: A Resource for Invasive Species Research.</title>
        <authorList>
            <person name="McCartney M.A."/>
            <person name="Auch B."/>
            <person name="Kono T."/>
            <person name="Mallez S."/>
            <person name="Zhang Y."/>
            <person name="Obille A."/>
            <person name="Becker A."/>
            <person name="Abrahante J.E."/>
            <person name="Garbe J."/>
            <person name="Badalamenti J.P."/>
            <person name="Herman A."/>
            <person name="Mangelson H."/>
            <person name="Liachko I."/>
            <person name="Sullivan S."/>
            <person name="Sone E.D."/>
            <person name="Koren S."/>
            <person name="Silverstein K.A.T."/>
            <person name="Beckman K.B."/>
            <person name="Gohl D.M."/>
        </authorList>
    </citation>
    <scope>NUCLEOTIDE SEQUENCE</scope>
    <source>
        <strain evidence="4">Duluth1</strain>
        <tissue evidence="4">Whole animal</tissue>
    </source>
</reference>
<evidence type="ECO:0000259" key="2">
    <source>
        <dbReference type="Pfam" id="PF03281"/>
    </source>
</evidence>
<dbReference type="Proteomes" id="UP000828390">
    <property type="component" value="Unassembled WGS sequence"/>
</dbReference>
<comment type="caution">
    <text evidence="4">The sequence shown here is derived from an EMBL/GenBank/DDBJ whole genome shotgun (WGS) entry which is preliminary data.</text>
</comment>
<feature type="domain" description="Mab-21-like nucleotidyltransferase" evidence="2">
    <location>
        <begin position="160"/>
        <end position="227"/>
    </location>
</feature>
<dbReference type="Gene3D" id="1.10.1410.40">
    <property type="match status" value="1"/>
</dbReference>
<dbReference type="AlphaFoldDB" id="A0A9D4JJ08"/>
<dbReference type="EMBL" id="JAIWYP010000006">
    <property type="protein sequence ID" value="KAH3809272.1"/>
    <property type="molecule type" value="Genomic_DNA"/>
</dbReference>
<evidence type="ECO:0000313" key="5">
    <source>
        <dbReference type="Proteomes" id="UP000828390"/>
    </source>
</evidence>
<dbReference type="Pfam" id="PF03281">
    <property type="entry name" value="Mab-21"/>
    <property type="match status" value="1"/>
</dbReference>
<dbReference type="PANTHER" id="PTHR10656:SF69">
    <property type="entry name" value="MAB-21-LIKE HHH_H2TH-LIKE DOMAIN-CONTAINING PROTEIN"/>
    <property type="match status" value="1"/>
</dbReference>
<dbReference type="InterPro" id="IPR046906">
    <property type="entry name" value="Mab-21_HhH/H2TH-like"/>
</dbReference>
<keyword evidence="5" id="KW-1185">Reference proteome</keyword>